<reference evidence="2" key="1">
    <citation type="submission" date="2017-05" db="EMBL/GenBank/DDBJ databases">
        <authorList>
            <person name="Macchi M."/>
            <person name="Festa S."/>
            <person name="Coppotelli B.M."/>
            <person name="Morelli I.S."/>
        </authorList>
    </citation>
    <scope>NUCLEOTIDE SEQUENCE [LARGE SCALE GENOMIC DNA]</scope>
    <source>
        <strain evidence="2">I</strain>
    </source>
</reference>
<accession>A0A211Z7U5</accession>
<dbReference type="Pfam" id="PF05721">
    <property type="entry name" value="PhyH"/>
    <property type="match status" value="1"/>
</dbReference>
<evidence type="ECO:0000313" key="1">
    <source>
        <dbReference type="EMBL" id="OWJ61349.1"/>
    </source>
</evidence>
<evidence type="ECO:0008006" key="3">
    <source>
        <dbReference type="Google" id="ProtNLM"/>
    </source>
</evidence>
<dbReference type="Gene3D" id="2.60.120.620">
    <property type="entry name" value="q2cbj1_9rhob like domain"/>
    <property type="match status" value="1"/>
</dbReference>
<dbReference type="AlphaFoldDB" id="A0A211Z7U5"/>
<protein>
    <recommendedName>
        <fullName evidence="3">Phytanoyl-CoA dioxygenase</fullName>
    </recommendedName>
</protein>
<keyword evidence="2" id="KW-1185">Reference proteome</keyword>
<evidence type="ECO:0000313" key="2">
    <source>
        <dbReference type="Proteomes" id="UP000196655"/>
    </source>
</evidence>
<proteinExistence type="predicted"/>
<dbReference type="OrthoDB" id="324927at2"/>
<dbReference type="RefSeq" id="WP_088156459.1">
    <property type="nucleotide sequence ID" value="NZ_NHON01000106.1"/>
</dbReference>
<comment type="caution">
    <text evidence="1">The sequence shown here is derived from an EMBL/GenBank/DDBJ whole genome shotgun (WGS) entry which is preliminary data.</text>
</comment>
<sequence>MAALSEHATKAGLMTRFLLQRRFRRVAWRDWVADRIAGRVGRGPVSGSPEATGAASALASDGFAMTPWLMTPERVADMRRHFAGHPSFNPYKPEHGTFQAPEQAPKGTHIAHFRPDVVLNAPHALAIANDPAVLEAAQAALGCKPTISYMAAWWSIAGDEEGQHAELFHRDYDDWRFLKLFVYLTDVDAGAGPHIYVRGSHREDRLMPIRRYSDAEVEDAFGAERFVRFEGPAGTSFLENTFGLHRGQPARTSARLIFQVMYAQGPILYGPLRPMVEAGRVAQGLALDPYINRVYLRA</sequence>
<dbReference type="EMBL" id="NHON01000106">
    <property type="protein sequence ID" value="OWJ61349.1"/>
    <property type="molecule type" value="Genomic_DNA"/>
</dbReference>
<dbReference type="SUPFAM" id="SSF51197">
    <property type="entry name" value="Clavaminate synthase-like"/>
    <property type="match status" value="1"/>
</dbReference>
<dbReference type="InterPro" id="IPR008775">
    <property type="entry name" value="Phytyl_CoA_dOase-like"/>
</dbReference>
<dbReference type="GO" id="GO:0016706">
    <property type="term" value="F:2-oxoglutarate-dependent dioxygenase activity"/>
    <property type="evidence" value="ECO:0007669"/>
    <property type="project" value="UniProtKB-ARBA"/>
</dbReference>
<dbReference type="Proteomes" id="UP000196655">
    <property type="component" value="Unassembled WGS sequence"/>
</dbReference>
<organism evidence="1 2">
    <name type="scientific">Inquilinus limosus</name>
    <dbReference type="NCBI Taxonomy" id="171674"/>
    <lineage>
        <taxon>Bacteria</taxon>
        <taxon>Pseudomonadati</taxon>
        <taxon>Pseudomonadota</taxon>
        <taxon>Alphaproteobacteria</taxon>
        <taxon>Rhodospirillales</taxon>
        <taxon>Rhodospirillaceae</taxon>
        <taxon>Inquilinus</taxon>
    </lineage>
</organism>
<name>A0A211Z7U5_9PROT</name>
<gene>
    <name evidence="1" type="ORF">BWR60_31370</name>
</gene>